<dbReference type="EMBL" id="LYCR01000087">
    <property type="protein sequence ID" value="OGM42525.1"/>
    <property type="molecule type" value="Genomic_DNA"/>
</dbReference>
<name>A0A1F7ZTW8_9EURO</name>
<dbReference type="InterPro" id="IPR038883">
    <property type="entry name" value="AN11006-like"/>
</dbReference>
<protein>
    <submittedName>
        <fullName evidence="1">Uncharacterized protein</fullName>
    </submittedName>
</protein>
<dbReference type="Proteomes" id="UP000179179">
    <property type="component" value="Unassembled WGS sequence"/>
</dbReference>
<dbReference type="AlphaFoldDB" id="A0A1F7ZTW8"/>
<organism evidence="1 2">
    <name type="scientific">Aspergillus bombycis</name>
    <dbReference type="NCBI Taxonomy" id="109264"/>
    <lineage>
        <taxon>Eukaryota</taxon>
        <taxon>Fungi</taxon>
        <taxon>Dikarya</taxon>
        <taxon>Ascomycota</taxon>
        <taxon>Pezizomycotina</taxon>
        <taxon>Eurotiomycetes</taxon>
        <taxon>Eurotiomycetidae</taxon>
        <taxon>Eurotiales</taxon>
        <taxon>Aspergillaceae</taxon>
        <taxon>Aspergillus</taxon>
    </lineage>
</organism>
<dbReference type="RefSeq" id="XP_022386242.1">
    <property type="nucleotide sequence ID" value="XM_022535048.1"/>
</dbReference>
<keyword evidence="2" id="KW-1185">Reference proteome</keyword>
<accession>A0A1F7ZTW8</accession>
<evidence type="ECO:0000313" key="1">
    <source>
        <dbReference type="EMBL" id="OGM42525.1"/>
    </source>
</evidence>
<gene>
    <name evidence="1" type="ORF">ABOM_007919</name>
</gene>
<dbReference type="OrthoDB" id="62952at2759"/>
<reference evidence="1 2" key="1">
    <citation type="journal article" date="2016" name="Genome Biol. Evol.">
        <title>Draft genome sequence of an aflatoxigenic Aspergillus species, A. bombycis.</title>
        <authorList>
            <person name="Moore G.G."/>
            <person name="Mack B.M."/>
            <person name="Beltz S.B."/>
            <person name="Gilbert M.K."/>
        </authorList>
    </citation>
    <scope>NUCLEOTIDE SEQUENCE [LARGE SCALE GENOMIC DNA]</scope>
    <source>
        <strain evidence="2">NRRL 26010</strain>
    </source>
</reference>
<evidence type="ECO:0000313" key="2">
    <source>
        <dbReference type="Proteomes" id="UP000179179"/>
    </source>
</evidence>
<dbReference type="PANTHER" id="PTHR42085">
    <property type="entry name" value="F-BOX DOMAIN-CONTAINING PROTEIN"/>
    <property type="match status" value="1"/>
</dbReference>
<proteinExistence type="predicted"/>
<sequence>MSAARPNSALSRPASSAHAGFLSLPIDLRNNIYRQVLAVPHTIFLFQDPGCPIESFAPEKPRQWLALLYTNRQISKEANAVLYSTNEFSLEEGTNRQGSLLKSFLNCIGSVNAGLLSYLRMNFPATERVDGQLGEIKIREDYLQTLRLLQEQCTNLKTLETLVYGPNYGLVTDTEINIRFLQDALKDINTQFRAIESLDRIIVRVCNGSLAPPTTEFMQQLGWIVLLRNR</sequence>
<dbReference type="GeneID" id="34451309"/>
<comment type="caution">
    <text evidence="1">The sequence shown here is derived from an EMBL/GenBank/DDBJ whole genome shotgun (WGS) entry which is preliminary data.</text>
</comment>
<dbReference type="PANTHER" id="PTHR42085:SF8">
    <property type="entry name" value="F-BOX DOMAIN-CONTAINING PROTEIN"/>
    <property type="match status" value="1"/>
</dbReference>